<evidence type="ECO:0000313" key="2">
    <source>
        <dbReference type="Proteomes" id="UP000789920"/>
    </source>
</evidence>
<protein>
    <submittedName>
        <fullName evidence="1">9053_t:CDS:1</fullName>
    </submittedName>
</protein>
<comment type="caution">
    <text evidence="1">The sequence shown here is derived from an EMBL/GenBank/DDBJ whole genome shotgun (WGS) entry which is preliminary data.</text>
</comment>
<organism evidence="1 2">
    <name type="scientific">Racocetra persica</name>
    <dbReference type="NCBI Taxonomy" id="160502"/>
    <lineage>
        <taxon>Eukaryota</taxon>
        <taxon>Fungi</taxon>
        <taxon>Fungi incertae sedis</taxon>
        <taxon>Mucoromycota</taxon>
        <taxon>Glomeromycotina</taxon>
        <taxon>Glomeromycetes</taxon>
        <taxon>Diversisporales</taxon>
        <taxon>Gigasporaceae</taxon>
        <taxon>Racocetra</taxon>
    </lineage>
</organism>
<dbReference type="EMBL" id="CAJVQC010006160">
    <property type="protein sequence ID" value="CAG8563858.1"/>
    <property type="molecule type" value="Genomic_DNA"/>
</dbReference>
<name>A0ACA9M2Y3_9GLOM</name>
<sequence>MLGANHLLPEALSRRKKNSGSHTCLQITTNKNGRKKTYNSEEKEQTIAANLSRANHLLEEVPERKKSCALTTNSSRCKPFVLEALSERKKNGGSHTCLQIEKQELPTRIEKENP</sequence>
<proteinExistence type="predicted"/>
<dbReference type="Proteomes" id="UP000789920">
    <property type="component" value="Unassembled WGS sequence"/>
</dbReference>
<accession>A0ACA9M2Y3</accession>
<evidence type="ECO:0000313" key="1">
    <source>
        <dbReference type="EMBL" id="CAG8563858.1"/>
    </source>
</evidence>
<keyword evidence="2" id="KW-1185">Reference proteome</keyword>
<reference evidence="1" key="1">
    <citation type="submission" date="2021-06" db="EMBL/GenBank/DDBJ databases">
        <authorList>
            <person name="Kallberg Y."/>
            <person name="Tangrot J."/>
            <person name="Rosling A."/>
        </authorList>
    </citation>
    <scope>NUCLEOTIDE SEQUENCE</scope>
    <source>
        <strain evidence="1">MA461A</strain>
    </source>
</reference>
<gene>
    <name evidence="1" type="ORF">RPERSI_LOCUS4480</name>
</gene>